<dbReference type="InterPro" id="IPR051959">
    <property type="entry name" value="PAK1-Kinase_Regulator"/>
</dbReference>
<feature type="region of interest" description="Disordered" evidence="1">
    <location>
        <begin position="1"/>
        <end position="28"/>
    </location>
</feature>
<reference evidence="2 3" key="1">
    <citation type="journal article" date="2018" name="Nat. Ecol. Evol.">
        <title>Pezizomycetes genomes reveal the molecular basis of ectomycorrhizal truffle lifestyle.</title>
        <authorList>
            <person name="Murat C."/>
            <person name="Payen T."/>
            <person name="Noel B."/>
            <person name="Kuo A."/>
            <person name="Morin E."/>
            <person name="Chen J."/>
            <person name="Kohler A."/>
            <person name="Krizsan K."/>
            <person name="Balestrini R."/>
            <person name="Da Silva C."/>
            <person name="Montanini B."/>
            <person name="Hainaut M."/>
            <person name="Levati E."/>
            <person name="Barry K.W."/>
            <person name="Belfiori B."/>
            <person name="Cichocki N."/>
            <person name="Clum A."/>
            <person name="Dockter R.B."/>
            <person name="Fauchery L."/>
            <person name="Guy J."/>
            <person name="Iotti M."/>
            <person name="Le Tacon F."/>
            <person name="Lindquist E.A."/>
            <person name="Lipzen A."/>
            <person name="Malagnac F."/>
            <person name="Mello A."/>
            <person name="Molinier V."/>
            <person name="Miyauchi S."/>
            <person name="Poulain J."/>
            <person name="Riccioni C."/>
            <person name="Rubini A."/>
            <person name="Sitrit Y."/>
            <person name="Splivallo R."/>
            <person name="Traeger S."/>
            <person name="Wang M."/>
            <person name="Zifcakova L."/>
            <person name="Wipf D."/>
            <person name="Zambonelli A."/>
            <person name="Paolocci F."/>
            <person name="Nowrousian M."/>
            <person name="Ottonello S."/>
            <person name="Baldrian P."/>
            <person name="Spatafora J.W."/>
            <person name="Henrissat B."/>
            <person name="Nagy L.G."/>
            <person name="Aury J.M."/>
            <person name="Wincker P."/>
            <person name="Grigoriev I.V."/>
            <person name="Bonfante P."/>
            <person name="Martin F.M."/>
        </authorList>
    </citation>
    <scope>NUCLEOTIDE SEQUENCE [LARGE SCALE GENOMIC DNA]</scope>
    <source>
        <strain evidence="2 3">CCBAS932</strain>
    </source>
</reference>
<sequence>MAKRKRQSTTAAAAEATPEKSEVPVNSNKPIAVPTTKLPLLPAVGNLSLSDSPVGGINFQVITGSYEKTLHGFVVTIPETAAAETTETDTNSISLPATFADSFLFTAHTAPIETLSISPVGTGSGSGKRILATSSADEHIHLYTLSSILSRTTSSTKRILKPSSTATASNPKNKHLGTLTHHLNTPTALVFTPTRSKLISAGLDGQIHILRCRDWALMSTLKCPKPKAKPINYAKNYTDGYGPRIETFSSEGVYGGGAGGVNDVALHPSQKILLSVGKGERGVRMWNLMTGRKAGVLMFGRDDVPHKFGRESTKVEWSSDGNEYAVAFERGVVVFGADSKPKCRISATPVSKIHKIHYMSLPLTLTRPGVSTEEDEEEVLAVSTEDGRILFYSTTLPKPASEDETPDIDSPTLLGVLGGKSIGMVGRVKDFATVKVSRKLFVITASSSGVVRVWELDTTEDREIKKVRVDEKEVTDRQVGKLVGIYETERRITCLGAMEMEVGEEVDEPEEAVEENSDSDTDDDDDEEE</sequence>
<evidence type="ECO:0000313" key="2">
    <source>
        <dbReference type="EMBL" id="RPB11278.1"/>
    </source>
</evidence>
<evidence type="ECO:0000313" key="3">
    <source>
        <dbReference type="Proteomes" id="UP000277580"/>
    </source>
</evidence>
<dbReference type="InParanoid" id="A0A3N4KP87"/>
<dbReference type="Gene3D" id="2.130.10.10">
    <property type="entry name" value="YVTN repeat-like/Quinoprotein amine dehydrogenase"/>
    <property type="match status" value="2"/>
</dbReference>
<dbReference type="PANTHER" id="PTHR44675">
    <property type="entry name" value="PAK1 INTERACTING PROTEIN 1"/>
    <property type="match status" value="1"/>
</dbReference>
<dbReference type="EMBL" id="ML119137">
    <property type="protein sequence ID" value="RPB11278.1"/>
    <property type="molecule type" value="Genomic_DNA"/>
</dbReference>
<protein>
    <submittedName>
        <fullName evidence="2">WD40 repeat-like protein</fullName>
    </submittedName>
</protein>
<dbReference type="InterPro" id="IPR036322">
    <property type="entry name" value="WD40_repeat_dom_sf"/>
</dbReference>
<dbReference type="STRING" id="1392247.A0A3N4KP87"/>
<dbReference type="PANTHER" id="PTHR44675:SF1">
    <property type="entry name" value="P21-ACTIVATED PROTEIN KINASE-INTERACTING PROTEIN 1"/>
    <property type="match status" value="1"/>
</dbReference>
<dbReference type="SUPFAM" id="SSF50978">
    <property type="entry name" value="WD40 repeat-like"/>
    <property type="match status" value="1"/>
</dbReference>
<name>A0A3N4KP87_9PEZI</name>
<dbReference type="FunCoup" id="A0A3N4KP87">
    <property type="interactions" value="602"/>
</dbReference>
<gene>
    <name evidence="2" type="ORF">P167DRAFT_537008</name>
</gene>
<keyword evidence="3" id="KW-1185">Reference proteome</keyword>
<evidence type="ECO:0000256" key="1">
    <source>
        <dbReference type="SAM" id="MobiDB-lite"/>
    </source>
</evidence>
<dbReference type="Proteomes" id="UP000277580">
    <property type="component" value="Unassembled WGS sequence"/>
</dbReference>
<dbReference type="InterPro" id="IPR015943">
    <property type="entry name" value="WD40/YVTN_repeat-like_dom_sf"/>
</dbReference>
<organism evidence="2 3">
    <name type="scientific">Morchella conica CCBAS932</name>
    <dbReference type="NCBI Taxonomy" id="1392247"/>
    <lineage>
        <taxon>Eukaryota</taxon>
        <taxon>Fungi</taxon>
        <taxon>Dikarya</taxon>
        <taxon>Ascomycota</taxon>
        <taxon>Pezizomycotina</taxon>
        <taxon>Pezizomycetes</taxon>
        <taxon>Pezizales</taxon>
        <taxon>Morchellaceae</taxon>
        <taxon>Morchella</taxon>
    </lineage>
</organism>
<dbReference type="AlphaFoldDB" id="A0A3N4KP87"/>
<dbReference type="Pfam" id="PF00400">
    <property type="entry name" value="WD40"/>
    <property type="match status" value="1"/>
</dbReference>
<accession>A0A3N4KP87</accession>
<proteinExistence type="predicted"/>
<dbReference type="OrthoDB" id="308449at2759"/>
<dbReference type="SMART" id="SM00320">
    <property type="entry name" value="WD40"/>
    <property type="match status" value="4"/>
</dbReference>
<feature type="region of interest" description="Disordered" evidence="1">
    <location>
        <begin position="501"/>
        <end position="529"/>
    </location>
</feature>
<dbReference type="InterPro" id="IPR001680">
    <property type="entry name" value="WD40_rpt"/>
</dbReference>